<keyword evidence="2 3" id="KW-0802">TPR repeat</keyword>
<dbReference type="PANTHER" id="PTHR44943:SF8">
    <property type="entry name" value="TPR REPEAT-CONTAINING PROTEIN MJ0263"/>
    <property type="match status" value="1"/>
</dbReference>
<dbReference type="Gene3D" id="1.10.287.110">
    <property type="entry name" value="DnaJ domain"/>
    <property type="match status" value="1"/>
</dbReference>
<dbReference type="SUPFAM" id="SSF48452">
    <property type="entry name" value="TPR-like"/>
    <property type="match status" value="1"/>
</dbReference>
<dbReference type="SMART" id="SM00028">
    <property type="entry name" value="TPR"/>
    <property type="match status" value="2"/>
</dbReference>
<dbReference type="SUPFAM" id="SSF46565">
    <property type="entry name" value="Chaperone J-domain"/>
    <property type="match status" value="1"/>
</dbReference>
<keyword evidence="1" id="KW-0677">Repeat</keyword>
<dbReference type="InterPro" id="IPR036869">
    <property type="entry name" value="J_dom_sf"/>
</dbReference>
<feature type="repeat" description="TPR" evidence="3">
    <location>
        <begin position="229"/>
        <end position="262"/>
    </location>
</feature>
<protein>
    <submittedName>
        <fullName evidence="6">Molecular chaperone DnaJ</fullName>
    </submittedName>
</protein>
<gene>
    <name evidence="6" type="ORF">DCF25_01800</name>
</gene>
<evidence type="ECO:0000256" key="3">
    <source>
        <dbReference type="PROSITE-ProRule" id="PRU00339"/>
    </source>
</evidence>
<dbReference type="AlphaFoldDB" id="A0A2W4WFF5"/>
<dbReference type="Gene3D" id="1.25.40.10">
    <property type="entry name" value="Tetratricopeptide repeat domain"/>
    <property type="match status" value="1"/>
</dbReference>
<feature type="region of interest" description="Disordered" evidence="4">
    <location>
        <begin position="200"/>
        <end position="223"/>
    </location>
</feature>
<dbReference type="Pfam" id="PF13414">
    <property type="entry name" value="TPR_11"/>
    <property type="match status" value="1"/>
</dbReference>
<proteinExistence type="predicted"/>
<dbReference type="PROSITE" id="PS50005">
    <property type="entry name" value="TPR"/>
    <property type="match status" value="2"/>
</dbReference>
<organism evidence="6 7">
    <name type="scientific">Leptolyngbya foveolarum</name>
    <dbReference type="NCBI Taxonomy" id="47253"/>
    <lineage>
        <taxon>Bacteria</taxon>
        <taxon>Bacillati</taxon>
        <taxon>Cyanobacteriota</taxon>
        <taxon>Cyanophyceae</taxon>
        <taxon>Leptolyngbyales</taxon>
        <taxon>Leptolyngbyaceae</taxon>
        <taxon>Leptolyngbya group</taxon>
        <taxon>Leptolyngbya</taxon>
    </lineage>
</organism>
<evidence type="ECO:0000256" key="1">
    <source>
        <dbReference type="ARBA" id="ARBA00022737"/>
    </source>
</evidence>
<dbReference type="InterPro" id="IPR011990">
    <property type="entry name" value="TPR-like_helical_dom_sf"/>
</dbReference>
<evidence type="ECO:0000259" key="5">
    <source>
        <dbReference type="PROSITE" id="PS50076"/>
    </source>
</evidence>
<dbReference type="PROSITE" id="PS50076">
    <property type="entry name" value="DNAJ_2"/>
    <property type="match status" value="1"/>
</dbReference>
<feature type="repeat" description="TPR" evidence="3">
    <location>
        <begin position="263"/>
        <end position="296"/>
    </location>
</feature>
<dbReference type="CDD" id="cd06257">
    <property type="entry name" value="DnaJ"/>
    <property type="match status" value="1"/>
</dbReference>
<dbReference type="InterPro" id="IPR051685">
    <property type="entry name" value="Ycf3/AcsC/BcsC/TPR_MFPF"/>
</dbReference>
<dbReference type="PANTHER" id="PTHR44943">
    <property type="entry name" value="CELLULOSE SYNTHASE OPERON PROTEIN C"/>
    <property type="match status" value="1"/>
</dbReference>
<dbReference type="InterPro" id="IPR019734">
    <property type="entry name" value="TPR_rpt"/>
</dbReference>
<evidence type="ECO:0000256" key="4">
    <source>
        <dbReference type="SAM" id="MobiDB-lite"/>
    </source>
</evidence>
<reference evidence="6 7" key="2">
    <citation type="submission" date="2018-06" db="EMBL/GenBank/DDBJ databases">
        <title>Metagenomic assembly of (sub)arctic Cyanobacteria and their associated microbiome from non-axenic cultures.</title>
        <authorList>
            <person name="Baurain D."/>
        </authorList>
    </citation>
    <scope>NUCLEOTIDE SEQUENCE [LARGE SCALE GENOMIC DNA]</scope>
    <source>
        <strain evidence="6">ULC129bin1</strain>
    </source>
</reference>
<name>A0A2W4WFF5_9CYAN</name>
<dbReference type="SMART" id="SM00271">
    <property type="entry name" value="DnaJ"/>
    <property type="match status" value="1"/>
</dbReference>
<dbReference type="Proteomes" id="UP000249354">
    <property type="component" value="Unassembled WGS sequence"/>
</dbReference>
<evidence type="ECO:0000313" key="6">
    <source>
        <dbReference type="EMBL" id="PZO22861.1"/>
    </source>
</evidence>
<evidence type="ECO:0000313" key="7">
    <source>
        <dbReference type="Proteomes" id="UP000249354"/>
    </source>
</evidence>
<evidence type="ECO:0000256" key="2">
    <source>
        <dbReference type="ARBA" id="ARBA00022803"/>
    </source>
</evidence>
<comment type="caution">
    <text evidence="6">The sequence shown here is derived from an EMBL/GenBank/DDBJ whole genome shotgun (WGS) entry which is preliminary data.</text>
</comment>
<sequence length="336" mass="38013">MSKAEHFAELINLVDVDPFALLGVSVSADEKRIAKRYRQIAKFLHPDALASLSSAEIMPPPSEQTPSEQKMEPKLAAEVIARIVNPSYQKLKQKKGRQEALATLRFRVRRLARIQKLVPTFEHALQLSNTEDNEVDIFYEQTLSRLAEQQFQSLTKLHKTALEMGQLNLVFLYRKLEMSVIRPKRTGLITKIVTPTAAIAIPKPSPEDPNRESPTAQNEQAEAPAVDYARKHTTRAKTYLSQQSYEMAVQELREALKIAPQSPEIHSMMGQAYYKQDLLGMAKAHFKQALKLKPTHKVAQKYGEMLGLLEPASRSRKATVSTESAKKPWLGRLLHR</sequence>
<accession>A0A2W4WFF5</accession>
<dbReference type="InterPro" id="IPR001623">
    <property type="entry name" value="DnaJ_domain"/>
</dbReference>
<dbReference type="EMBL" id="QBMC01000006">
    <property type="protein sequence ID" value="PZO22861.1"/>
    <property type="molecule type" value="Genomic_DNA"/>
</dbReference>
<reference evidence="7" key="1">
    <citation type="submission" date="2018-04" db="EMBL/GenBank/DDBJ databases">
        <authorList>
            <person name="Cornet L."/>
        </authorList>
    </citation>
    <scope>NUCLEOTIDE SEQUENCE [LARGE SCALE GENOMIC DNA]</scope>
</reference>
<feature type="domain" description="J" evidence="5">
    <location>
        <begin position="17"/>
        <end position="112"/>
    </location>
</feature>